<organism evidence="2">
    <name type="scientific">Sesamum angustifolium</name>
    <dbReference type="NCBI Taxonomy" id="2727405"/>
    <lineage>
        <taxon>Eukaryota</taxon>
        <taxon>Viridiplantae</taxon>
        <taxon>Streptophyta</taxon>
        <taxon>Embryophyta</taxon>
        <taxon>Tracheophyta</taxon>
        <taxon>Spermatophyta</taxon>
        <taxon>Magnoliopsida</taxon>
        <taxon>eudicotyledons</taxon>
        <taxon>Gunneridae</taxon>
        <taxon>Pentapetalae</taxon>
        <taxon>asterids</taxon>
        <taxon>lamiids</taxon>
        <taxon>Lamiales</taxon>
        <taxon>Pedaliaceae</taxon>
        <taxon>Sesamum</taxon>
    </lineage>
</organism>
<dbReference type="PANTHER" id="PTHR46890:SF48">
    <property type="entry name" value="RNA-DIRECTED DNA POLYMERASE"/>
    <property type="match status" value="1"/>
</dbReference>
<dbReference type="InterPro" id="IPR000477">
    <property type="entry name" value="RT_dom"/>
</dbReference>
<reference evidence="2" key="2">
    <citation type="journal article" date="2024" name="Plant">
        <title>Genomic evolution and insights into agronomic trait innovations of Sesamum species.</title>
        <authorList>
            <person name="Miao H."/>
            <person name="Wang L."/>
            <person name="Qu L."/>
            <person name="Liu H."/>
            <person name="Sun Y."/>
            <person name="Le M."/>
            <person name="Wang Q."/>
            <person name="Wei S."/>
            <person name="Zheng Y."/>
            <person name="Lin W."/>
            <person name="Duan Y."/>
            <person name="Cao H."/>
            <person name="Xiong S."/>
            <person name="Wang X."/>
            <person name="Wei L."/>
            <person name="Li C."/>
            <person name="Ma Q."/>
            <person name="Ju M."/>
            <person name="Zhao R."/>
            <person name="Li G."/>
            <person name="Mu C."/>
            <person name="Tian Q."/>
            <person name="Mei H."/>
            <person name="Zhang T."/>
            <person name="Gao T."/>
            <person name="Zhang H."/>
        </authorList>
    </citation>
    <scope>NUCLEOTIDE SEQUENCE</scope>
    <source>
        <strain evidence="2">G01</strain>
    </source>
</reference>
<dbReference type="InterPro" id="IPR043502">
    <property type="entry name" value="DNA/RNA_pol_sf"/>
</dbReference>
<reference evidence="2" key="1">
    <citation type="submission" date="2020-06" db="EMBL/GenBank/DDBJ databases">
        <authorList>
            <person name="Li T."/>
            <person name="Hu X."/>
            <person name="Zhang T."/>
            <person name="Song X."/>
            <person name="Zhang H."/>
            <person name="Dai N."/>
            <person name="Sheng W."/>
            <person name="Hou X."/>
            <person name="Wei L."/>
        </authorList>
    </citation>
    <scope>NUCLEOTIDE SEQUENCE</scope>
    <source>
        <strain evidence="2">G01</strain>
        <tissue evidence="2">Leaf</tissue>
    </source>
</reference>
<dbReference type="AlphaFoldDB" id="A0AAW2LTM0"/>
<evidence type="ECO:0000313" key="2">
    <source>
        <dbReference type="EMBL" id="KAL0322534.1"/>
    </source>
</evidence>
<dbReference type="CDD" id="cd01650">
    <property type="entry name" value="RT_nLTR_like"/>
    <property type="match status" value="1"/>
</dbReference>
<protein>
    <recommendedName>
        <fullName evidence="1">Reverse transcriptase domain-containing protein</fullName>
    </recommendedName>
</protein>
<dbReference type="SUPFAM" id="SSF56219">
    <property type="entry name" value="DNase I-like"/>
    <property type="match status" value="1"/>
</dbReference>
<comment type="caution">
    <text evidence="2">The sequence shown here is derived from an EMBL/GenBank/DDBJ whole genome shotgun (WGS) entry which is preliminary data.</text>
</comment>
<dbReference type="Gene3D" id="3.60.10.10">
    <property type="entry name" value="Endonuclease/exonuclease/phosphatase"/>
    <property type="match status" value="1"/>
</dbReference>
<dbReference type="Pfam" id="PF00078">
    <property type="entry name" value="RVT_1"/>
    <property type="match status" value="1"/>
</dbReference>
<name>A0AAW2LTM0_9LAMI</name>
<sequence length="476" mass="54929">MINATVWNVQGLNHRDHQKAVKDLISEFRRTLSHIVDSIDVEPWLVLGDFNVVADMSEVCGGSGDIRSVIEDFQGLLIDTGLITLPMQGALNTWHNCSDTSRSLWKRLDKMLVNDRWLDRWSSAFYISFTPRTSDHSPLIFKRNLLDNHRAKIQWLKGGDQCTRVFFQNVASRRISKRIFQITYDDGQTRTTPGEIIREFVRFYRRLLGGEPSTWFLNLLYLRPWANHIVTMEEAQRLLRPVTKEDIKLATFDIIEDKSLGSDSYSAGFYKVVWSVIVEEVTGAIMEFFSTGRLLRKLNVTLLALIPKVQSPSTFSEFQPISCCNVMYKAITKILVLRIREVLDKIISPSQNAFVTGCSIDDNILLAQELFMGYNKKHLPRRCALKVDLRKAYDTVEWDFLIAVIHLLAPGSAKRLRQGDPVSPYLFVLVIEVFLMLLQQLIDQDRDFMFHWKCLELGFFQLCFTDDLLILCEANE</sequence>
<dbReference type="InterPro" id="IPR052343">
    <property type="entry name" value="Retrotransposon-Effector_Assoc"/>
</dbReference>
<gene>
    <name evidence="2" type="ORF">Sangu_1872700</name>
</gene>
<dbReference type="EMBL" id="JACGWK010000012">
    <property type="protein sequence ID" value="KAL0322534.1"/>
    <property type="molecule type" value="Genomic_DNA"/>
</dbReference>
<feature type="domain" description="Reverse transcriptase" evidence="1">
    <location>
        <begin position="315"/>
        <end position="475"/>
    </location>
</feature>
<evidence type="ECO:0000259" key="1">
    <source>
        <dbReference type="Pfam" id="PF00078"/>
    </source>
</evidence>
<dbReference type="PANTHER" id="PTHR46890">
    <property type="entry name" value="NON-LTR RETROLELEMENT REVERSE TRANSCRIPTASE-LIKE PROTEIN-RELATED"/>
    <property type="match status" value="1"/>
</dbReference>
<proteinExistence type="predicted"/>
<dbReference type="InterPro" id="IPR036691">
    <property type="entry name" value="Endo/exonu/phosph_ase_sf"/>
</dbReference>
<accession>A0AAW2LTM0</accession>
<dbReference type="SUPFAM" id="SSF56672">
    <property type="entry name" value="DNA/RNA polymerases"/>
    <property type="match status" value="1"/>
</dbReference>